<keyword evidence="5 7" id="KW-0472">Membrane</keyword>
<dbReference type="Proteomes" id="UP000275078">
    <property type="component" value="Unassembled WGS sequence"/>
</dbReference>
<feature type="transmembrane region" description="Helical" evidence="7">
    <location>
        <begin position="134"/>
        <end position="154"/>
    </location>
</feature>
<dbReference type="SUPFAM" id="SSF81338">
    <property type="entry name" value="Aquaporin-like"/>
    <property type="match status" value="1"/>
</dbReference>
<dbReference type="PANTHER" id="PTHR19139:SF199">
    <property type="entry name" value="MIP17260P"/>
    <property type="match status" value="1"/>
</dbReference>
<dbReference type="PRINTS" id="PR00783">
    <property type="entry name" value="MINTRINSICP"/>
</dbReference>
<dbReference type="GO" id="GO:0015250">
    <property type="term" value="F:water channel activity"/>
    <property type="evidence" value="ECO:0007669"/>
    <property type="project" value="TreeGrafter"/>
</dbReference>
<protein>
    <submittedName>
        <fullName evidence="8">Aquaporin-like protein</fullName>
    </submittedName>
</protein>
<comment type="subcellular location">
    <subcellularLocation>
        <location evidence="1">Membrane</location>
        <topology evidence="1">Multi-pass membrane protein</topology>
    </subcellularLocation>
</comment>
<feature type="transmembrane region" description="Helical" evidence="7">
    <location>
        <begin position="16"/>
        <end position="35"/>
    </location>
</feature>
<dbReference type="STRING" id="1160509.A0A3N4IF05"/>
<keyword evidence="3 6" id="KW-0812">Transmembrane</keyword>
<dbReference type="InterPro" id="IPR023271">
    <property type="entry name" value="Aquaporin-like"/>
</dbReference>
<dbReference type="EMBL" id="ML119665">
    <property type="protein sequence ID" value="RPA83278.1"/>
    <property type="molecule type" value="Genomic_DNA"/>
</dbReference>
<dbReference type="Pfam" id="PF00230">
    <property type="entry name" value="MIP"/>
    <property type="match status" value="1"/>
</dbReference>
<dbReference type="PANTHER" id="PTHR19139">
    <property type="entry name" value="AQUAPORIN TRANSPORTER"/>
    <property type="match status" value="1"/>
</dbReference>
<dbReference type="GO" id="GO:0005886">
    <property type="term" value="C:plasma membrane"/>
    <property type="evidence" value="ECO:0007669"/>
    <property type="project" value="TreeGrafter"/>
</dbReference>
<evidence type="ECO:0000256" key="1">
    <source>
        <dbReference type="ARBA" id="ARBA00004141"/>
    </source>
</evidence>
<gene>
    <name evidence="8" type="ORF">BJ508DRAFT_201278</name>
</gene>
<keyword evidence="6" id="KW-0813">Transport</keyword>
<accession>A0A3N4IF05</accession>
<evidence type="ECO:0000313" key="8">
    <source>
        <dbReference type="EMBL" id="RPA83278.1"/>
    </source>
</evidence>
<comment type="similarity">
    <text evidence="2 6">Belongs to the MIP/aquaporin (TC 1.A.8) family.</text>
</comment>
<evidence type="ECO:0000256" key="6">
    <source>
        <dbReference type="RuleBase" id="RU000477"/>
    </source>
</evidence>
<dbReference type="Gene3D" id="1.20.1080.10">
    <property type="entry name" value="Glycerol uptake facilitator protein"/>
    <property type="match status" value="1"/>
</dbReference>
<evidence type="ECO:0000256" key="7">
    <source>
        <dbReference type="SAM" id="Phobius"/>
    </source>
</evidence>
<feature type="transmembrane region" description="Helical" evidence="7">
    <location>
        <begin position="70"/>
        <end position="91"/>
    </location>
</feature>
<evidence type="ECO:0000313" key="9">
    <source>
        <dbReference type="Proteomes" id="UP000275078"/>
    </source>
</evidence>
<evidence type="ECO:0000256" key="3">
    <source>
        <dbReference type="ARBA" id="ARBA00022692"/>
    </source>
</evidence>
<keyword evidence="9" id="KW-1185">Reference proteome</keyword>
<proteinExistence type="inferred from homology"/>
<keyword evidence="4 7" id="KW-1133">Transmembrane helix</keyword>
<reference evidence="8 9" key="1">
    <citation type="journal article" date="2018" name="Nat. Ecol. Evol.">
        <title>Pezizomycetes genomes reveal the molecular basis of ectomycorrhizal truffle lifestyle.</title>
        <authorList>
            <person name="Murat C."/>
            <person name="Payen T."/>
            <person name="Noel B."/>
            <person name="Kuo A."/>
            <person name="Morin E."/>
            <person name="Chen J."/>
            <person name="Kohler A."/>
            <person name="Krizsan K."/>
            <person name="Balestrini R."/>
            <person name="Da Silva C."/>
            <person name="Montanini B."/>
            <person name="Hainaut M."/>
            <person name="Levati E."/>
            <person name="Barry K.W."/>
            <person name="Belfiori B."/>
            <person name="Cichocki N."/>
            <person name="Clum A."/>
            <person name="Dockter R.B."/>
            <person name="Fauchery L."/>
            <person name="Guy J."/>
            <person name="Iotti M."/>
            <person name="Le Tacon F."/>
            <person name="Lindquist E.A."/>
            <person name="Lipzen A."/>
            <person name="Malagnac F."/>
            <person name="Mello A."/>
            <person name="Molinier V."/>
            <person name="Miyauchi S."/>
            <person name="Poulain J."/>
            <person name="Riccioni C."/>
            <person name="Rubini A."/>
            <person name="Sitrit Y."/>
            <person name="Splivallo R."/>
            <person name="Traeger S."/>
            <person name="Wang M."/>
            <person name="Zifcakova L."/>
            <person name="Wipf D."/>
            <person name="Zambonelli A."/>
            <person name="Paolocci F."/>
            <person name="Nowrousian M."/>
            <person name="Ottonello S."/>
            <person name="Baldrian P."/>
            <person name="Spatafora J.W."/>
            <person name="Henrissat B."/>
            <person name="Nagy L.G."/>
            <person name="Aury J.M."/>
            <person name="Wincker P."/>
            <person name="Grigoriev I.V."/>
            <person name="Bonfante P."/>
            <person name="Martin F.M."/>
        </authorList>
    </citation>
    <scope>NUCLEOTIDE SEQUENCE [LARGE SCALE GENOMIC DNA]</scope>
    <source>
        <strain evidence="8 9">RN42</strain>
    </source>
</reference>
<evidence type="ECO:0000256" key="2">
    <source>
        <dbReference type="ARBA" id="ARBA00006175"/>
    </source>
</evidence>
<feature type="non-terminal residue" evidence="8">
    <location>
        <position position="201"/>
    </location>
</feature>
<dbReference type="InterPro" id="IPR034294">
    <property type="entry name" value="Aquaporin_transptr"/>
</dbReference>
<feature type="transmembrane region" description="Helical" evidence="7">
    <location>
        <begin position="174"/>
        <end position="194"/>
    </location>
</feature>
<name>A0A3N4IF05_ASCIM</name>
<dbReference type="OrthoDB" id="3222at2759"/>
<feature type="transmembrane region" description="Helical" evidence="7">
    <location>
        <begin position="103"/>
        <end position="122"/>
    </location>
</feature>
<evidence type="ECO:0000256" key="4">
    <source>
        <dbReference type="ARBA" id="ARBA00022989"/>
    </source>
</evidence>
<dbReference type="InterPro" id="IPR000425">
    <property type="entry name" value="MIP"/>
</dbReference>
<organism evidence="8 9">
    <name type="scientific">Ascobolus immersus RN42</name>
    <dbReference type="NCBI Taxonomy" id="1160509"/>
    <lineage>
        <taxon>Eukaryota</taxon>
        <taxon>Fungi</taxon>
        <taxon>Dikarya</taxon>
        <taxon>Ascomycota</taxon>
        <taxon>Pezizomycotina</taxon>
        <taxon>Pezizomycetes</taxon>
        <taxon>Pezizales</taxon>
        <taxon>Ascobolaceae</taxon>
        <taxon>Ascobolus</taxon>
    </lineage>
</organism>
<evidence type="ECO:0000256" key="5">
    <source>
        <dbReference type="ARBA" id="ARBA00023136"/>
    </source>
</evidence>
<dbReference type="AlphaFoldDB" id="A0A3N4IF05"/>
<sequence length="201" mass="21351">MQSTETEDTGLNSSKLLFISFAFGFSLCINVWIFYRISGGIFNPSVTWACVLLGLMPIGKGVLLSVAQILGGIVAAAGAKAIVPVPLAVVVGLGENTSTTQGFFLETILTAELTLAILFLAVEKHRATPFAPLVIGFTLFTCHLVGVPFTGASLNPARAFGPAVVAGLFKKSHWIYWFGPTLGASIAAGFYRLLKFSNYKT</sequence>
<feature type="transmembrane region" description="Helical" evidence="7">
    <location>
        <begin position="41"/>
        <end position="58"/>
    </location>
</feature>